<evidence type="ECO:0000256" key="1">
    <source>
        <dbReference type="SAM" id="Phobius"/>
    </source>
</evidence>
<dbReference type="Proteomes" id="UP001259347">
    <property type="component" value="Unassembled WGS sequence"/>
</dbReference>
<dbReference type="EMBL" id="JAVDUM010000009">
    <property type="protein sequence ID" value="MDR6867566.1"/>
    <property type="molecule type" value="Genomic_DNA"/>
</dbReference>
<dbReference type="RefSeq" id="WP_310020492.1">
    <property type="nucleotide sequence ID" value="NZ_JAVDUM010000009.1"/>
</dbReference>
<evidence type="ECO:0008006" key="4">
    <source>
        <dbReference type="Google" id="ProtNLM"/>
    </source>
</evidence>
<accession>A0ABU1SD83</accession>
<organism evidence="2 3">
    <name type="scientific">Microbacterium resistens</name>
    <dbReference type="NCBI Taxonomy" id="156977"/>
    <lineage>
        <taxon>Bacteria</taxon>
        <taxon>Bacillati</taxon>
        <taxon>Actinomycetota</taxon>
        <taxon>Actinomycetes</taxon>
        <taxon>Micrococcales</taxon>
        <taxon>Microbacteriaceae</taxon>
        <taxon>Microbacterium</taxon>
    </lineage>
</organism>
<gene>
    <name evidence="2" type="ORF">J2Y69_002170</name>
</gene>
<keyword evidence="1" id="KW-1133">Transmembrane helix</keyword>
<reference evidence="2 3" key="1">
    <citation type="submission" date="2023-07" db="EMBL/GenBank/DDBJ databases">
        <title>Sorghum-associated microbial communities from plants grown in Nebraska, USA.</title>
        <authorList>
            <person name="Schachtman D."/>
        </authorList>
    </citation>
    <scope>NUCLEOTIDE SEQUENCE [LARGE SCALE GENOMIC DNA]</scope>
    <source>
        <strain evidence="2 3">2980</strain>
    </source>
</reference>
<proteinExistence type="predicted"/>
<feature type="transmembrane region" description="Helical" evidence="1">
    <location>
        <begin position="44"/>
        <end position="67"/>
    </location>
</feature>
<name>A0ABU1SD83_9MICO</name>
<keyword evidence="1" id="KW-0472">Membrane</keyword>
<comment type="caution">
    <text evidence="2">The sequence shown here is derived from an EMBL/GenBank/DDBJ whole genome shotgun (WGS) entry which is preliminary data.</text>
</comment>
<keyword evidence="1" id="KW-0812">Transmembrane</keyword>
<evidence type="ECO:0000313" key="3">
    <source>
        <dbReference type="Proteomes" id="UP001259347"/>
    </source>
</evidence>
<evidence type="ECO:0000313" key="2">
    <source>
        <dbReference type="EMBL" id="MDR6867566.1"/>
    </source>
</evidence>
<protein>
    <recommendedName>
        <fullName evidence="4">PH domain-containing protein</fullName>
    </recommendedName>
</protein>
<feature type="transmembrane region" description="Helical" evidence="1">
    <location>
        <begin position="12"/>
        <end position="32"/>
    </location>
</feature>
<sequence>MEISYRQPRRRLILVLGLAYLALFLTLAIVFFDRASELVNGAGSVKGIGLVVGAIALAPLIAIFAFATRRVEIRQDATTLTVRTGREETHIRRRDIARLTVNEPRVGTIRLLAADGGLLGELSPRPKEFPQVVGLIQEDGSFTEIERRTAFRGRVNVVTYARR</sequence>
<keyword evidence="3" id="KW-1185">Reference proteome</keyword>